<protein>
    <submittedName>
        <fullName evidence="4">Acyl--CoA ligase</fullName>
    </submittedName>
</protein>
<dbReference type="RefSeq" id="WP_165093608.1">
    <property type="nucleotide sequence ID" value="NZ_CP049056.1"/>
</dbReference>
<keyword evidence="1" id="KW-0812">Transmembrane</keyword>
<gene>
    <name evidence="4" type="ORF">G5B40_00275</name>
</gene>
<accession>A0A7L5BSE0</accession>
<feature type="transmembrane region" description="Helical" evidence="1">
    <location>
        <begin position="104"/>
        <end position="125"/>
    </location>
</feature>
<name>A0A7L5BSE0_9RHOB</name>
<evidence type="ECO:0000313" key="5">
    <source>
        <dbReference type="Proteomes" id="UP000503336"/>
    </source>
</evidence>
<sequence>MSPMTLDEAVAHMVGTDPRFALTTAQIRGEELPVFANAPNDLPALQALGRTIRAPGADFIVYEDERVTYDDWCEETARLAAGLVARGVRPGDRVGVAMRNYPEYLTLIMAIAAAGAVSVLINAWWTSEELEYGLVDSGAKLIFADGPRAERLRPVAGRLGLDIVATRDAAPAGGARYADLLTPEPGAFTPPKIDPDSDFAIVYTSGSTGHPKGVALTHRGAIQAVWSWFITLAVGPLMVETPPPSRPQAFLCATPLFHVTATHPLFLLSIPCAAKLVMMRKWSGEAAVEVVEREAVTRFLGVPTMCADIADAARRAGRTLPSLVSLGAGGAKRPGAQVAPQAEVFPHAAIGSGYGLTETNALGVGIAGPDYLEKPEAAGRLYPAIQKLKIADETGRALPPDTLGEICFKSATLMRGYLNKPAETAEAIRDGWLHTGDLGMVDAEGYLTIVDRKKNIIIRGGENISCLEVEGALHRHPSVLEAAVFPIPDERLGEAVGAALSIVGQVTSAELSAFLGDVLAPFKHPARYWFREGPLTRGATDKIDRRAIRAACLAEMVEA</sequence>
<keyword evidence="5" id="KW-1185">Reference proteome</keyword>
<dbReference type="AlphaFoldDB" id="A0A7L5BSE0"/>
<reference evidence="4 5" key="1">
    <citation type="submission" date="2020-02" db="EMBL/GenBank/DDBJ databases">
        <title>complete genome sequence of Rhodobacteraceae bacterium.</title>
        <authorList>
            <person name="Park J."/>
            <person name="Kim Y.-S."/>
            <person name="Kim K.-H."/>
        </authorList>
    </citation>
    <scope>NUCLEOTIDE SEQUENCE [LARGE SCALE GENOMIC DNA]</scope>
    <source>
        <strain evidence="4 5">RR4-56</strain>
    </source>
</reference>
<feature type="domain" description="AMP-binding enzyme C-terminal" evidence="3">
    <location>
        <begin position="468"/>
        <end position="537"/>
    </location>
</feature>
<dbReference type="PANTHER" id="PTHR24096">
    <property type="entry name" value="LONG-CHAIN-FATTY-ACID--COA LIGASE"/>
    <property type="match status" value="1"/>
</dbReference>
<keyword evidence="1" id="KW-0472">Membrane</keyword>
<dbReference type="Pfam" id="PF00501">
    <property type="entry name" value="AMP-binding"/>
    <property type="match status" value="1"/>
</dbReference>
<dbReference type="InterPro" id="IPR045851">
    <property type="entry name" value="AMP-bd_C_sf"/>
</dbReference>
<keyword evidence="1" id="KW-1133">Transmembrane helix</keyword>
<proteinExistence type="predicted"/>
<dbReference type="Gene3D" id="3.40.50.12780">
    <property type="entry name" value="N-terminal domain of ligase-like"/>
    <property type="match status" value="1"/>
</dbReference>
<dbReference type="KEGG" id="hdh:G5B40_00275"/>
<dbReference type="GO" id="GO:0016405">
    <property type="term" value="F:CoA-ligase activity"/>
    <property type="evidence" value="ECO:0007669"/>
    <property type="project" value="TreeGrafter"/>
</dbReference>
<dbReference type="SUPFAM" id="SSF56801">
    <property type="entry name" value="Acetyl-CoA synthetase-like"/>
    <property type="match status" value="1"/>
</dbReference>
<dbReference type="Proteomes" id="UP000503336">
    <property type="component" value="Chromosome"/>
</dbReference>
<evidence type="ECO:0000313" key="4">
    <source>
        <dbReference type="EMBL" id="QIE54010.1"/>
    </source>
</evidence>
<evidence type="ECO:0000259" key="2">
    <source>
        <dbReference type="Pfam" id="PF00501"/>
    </source>
</evidence>
<evidence type="ECO:0000256" key="1">
    <source>
        <dbReference type="SAM" id="Phobius"/>
    </source>
</evidence>
<feature type="domain" description="AMP-dependent synthetase/ligase" evidence="2">
    <location>
        <begin position="54"/>
        <end position="418"/>
    </location>
</feature>
<dbReference type="InterPro" id="IPR020845">
    <property type="entry name" value="AMP-binding_CS"/>
</dbReference>
<dbReference type="InterPro" id="IPR025110">
    <property type="entry name" value="AMP-bd_C"/>
</dbReference>
<dbReference type="PANTHER" id="PTHR24096:SF267">
    <property type="entry name" value="MALONATE--COA LIGASE ACSF3, MITOCHONDRIAL"/>
    <property type="match status" value="1"/>
</dbReference>
<dbReference type="Pfam" id="PF13193">
    <property type="entry name" value="AMP-binding_C"/>
    <property type="match status" value="1"/>
</dbReference>
<organism evidence="4 5">
    <name type="scientific">Pikeienuella piscinae</name>
    <dbReference type="NCBI Taxonomy" id="2748098"/>
    <lineage>
        <taxon>Bacteria</taxon>
        <taxon>Pseudomonadati</taxon>
        <taxon>Pseudomonadota</taxon>
        <taxon>Alphaproteobacteria</taxon>
        <taxon>Rhodobacterales</taxon>
        <taxon>Paracoccaceae</taxon>
        <taxon>Pikeienuella</taxon>
    </lineage>
</organism>
<dbReference type="EMBL" id="CP049056">
    <property type="protein sequence ID" value="QIE54010.1"/>
    <property type="molecule type" value="Genomic_DNA"/>
</dbReference>
<dbReference type="PROSITE" id="PS00455">
    <property type="entry name" value="AMP_BINDING"/>
    <property type="match status" value="1"/>
</dbReference>
<evidence type="ECO:0000259" key="3">
    <source>
        <dbReference type="Pfam" id="PF13193"/>
    </source>
</evidence>
<keyword evidence="4" id="KW-0436">Ligase</keyword>
<dbReference type="InterPro" id="IPR042099">
    <property type="entry name" value="ANL_N_sf"/>
</dbReference>
<dbReference type="Gene3D" id="3.30.300.30">
    <property type="match status" value="1"/>
</dbReference>
<dbReference type="InterPro" id="IPR000873">
    <property type="entry name" value="AMP-dep_synth/lig_dom"/>
</dbReference>